<comment type="caution">
    <text evidence="1">The sequence shown here is derived from an EMBL/GenBank/DDBJ whole genome shotgun (WGS) entry which is preliminary data.</text>
</comment>
<name>A0A932ZUA7_UNCTE</name>
<dbReference type="AlphaFoldDB" id="A0A932ZUA7"/>
<organism evidence="1 2">
    <name type="scientific">Tectimicrobiota bacterium</name>
    <dbReference type="NCBI Taxonomy" id="2528274"/>
    <lineage>
        <taxon>Bacteria</taxon>
        <taxon>Pseudomonadati</taxon>
        <taxon>Nitrospinota/Tectimicrobiota group</taxon>
        <taxon>Candidatus Tectimicrobiota</taxon>
    </lineage>
</organism>
<sequence length="112" mass="13356">MERTQKFRQFKPYLMRYLHSHDPNYEPVLRDILDHENSVYDEMTKSRKVMERGARDRDSWEVVFSELCQVLTPIQIQQLFASLDKDFHATCQMVHEMAEVQKLLEHEEGGLG</sequence>
<protein>
    <submittedName>
        <fullName evidence="1">Uncharacterized protein</fullName>
    </submittedName>
</protein>
<reference evidence="1" key="1">
    <citation type="submission" date="2020-07" db="EMBL/GenBank/DDBJ databases">
        <title>Huge and variable diversity of episymbiotic CPR bacteria and DPANN archaea in groundwater ecosystems.</title>
        <authorList>
            <person name="He C.Y."/>
            <person name="Keren R."/>
            <person name="Whittaker M."/>
            <person name="Farag I.F."/>
            <person name="Doudna J."/>
            <person name="Cate J.H.D."/>
            <person name="Banfield J.F."/>
        </authorList>
    </citation>
    <scope>NUCLEOTIDE SEQUENCE</scope>
    <source>
        <strain evidence="1">NC_groundwater_1370_Ag_S-0.2um_69_93</strain>
    </source>
</reference>
<accession>A0A932ZUA7</accession>
<proteinExistence type="predicted"/>
<gene>
    <name evidence="1" type="ORF">HY618_04190</name>
</gene>
<dbReference type="Proteomes" id="UP000752292">
    <property type="component" value="Unassembled WGS sequence"/>
</dbReference>
<evidence type="ECO:0000313" key="1">
    <source>
        <dbReference type="EMBL" id="MBI4251640.1"/>
    </source>
</evidence>
<evidence type="ECO:0000313" key="2">
    <source>
        <dbReference type="Proteomes" id="UP000752292"/>
    </source>
</evidence>
<dbReference type="EMBL" id="JACQRX010000185">
    <property type="protein sequence ID" value="MBI4251640.1"/>
    <property type="molecule type" value="Genomic_DNA"/>
</dbReference>